<evidence type="ECO:0000256" key="4">
    <source>
        <dbReference type="SAM" id="MobiDB-lite"/>
    </source>
</evidence>
<feature type="compositionally biased region" description="Polar residues" evidence="4">
    <location>
        <begin position="45"/>
        <end position="68"/>
    </location>
</feature>
<proteinExistence type="predicted"/>
<feature type="region of interest" description="Disordered" evidence="4">
    <location>
        <begin position="1872"/>
        <end position="2007"/>
    </location>
</feature>
<feature type="domain" description="ARID" evidence="5">
    <location>
        <begin position="368"/>
        <end position="461"/>
    </location>
</feature>
<feature type="compositionally biased region" description="Low complexity" evidence="4">
    <location>
        <begin position="847"/>
        <end position="895"/>
    </location>
</feature>
<feature type="region of interest" description="Disordered" evidence="4">
    <location>
        <begin position="606"/>
        <end position="638"/>
    </location>
</feature>
<feature type="compositionally biased region" description="Low complexity" evidence="4">
    <location>
        <begin position="324"/>
        <end position="339"/>
    </location>
</feature>
<feature type="compositionally biased region" description="Low complexity" evidence="4">
    <location>
        <begin position="217"/>
        <end position="234"/>
    </location>
</feature>
<protein>
    <recommendedName>
        <fullName evidence="5">ARID domain-containing protein</fullName>
    </recommendedName>
</protein>
<name>A0AAE9DV67_CAEBR</name>
<feature type="compositionally biased region" description="Acidic residues" evidence="4">
    <location>
        <begin position="1936"/>
        <end position="1945"/>
    </location>
</feature>
<dbReference type="Gene3D" id="1.10.150.60">
    <property type="entry name" value="ARID DNA-binding domain"/>
    <property type="match status" value="1"/>
</dbReference>
<feature type="compositionally biased region" description="Low complexity" evidence="4">
    <location>
        <begin position="1189"/>
        <end position="1208"/>
    </location>
</feature>
<evidence type="ECO:0000259" key="5">
    <source>
        <dbReference type="PROSITE" id="PS51011"/>
    </source>
</evidence>
<dbReference type="InterPro" id="IPR036431">
    <property type="entry name" value="ARID_dom_sf"/>
</dbReference>
<feature type="compositionally biased region" description="Basic and acidic residues" evidence="4">
    <location>
        <begin position="1872"/>
        <end position="1882"/>
    </location>
</feature>
<dbReference type="Proteomes" id="UP000827892">
    <property type="component" value="Chromosome I"/>
</dbReference>
<feature type="region of interest" description="Disordered" evidence="4">
    <location>
        <begin position="476"/>
        <end position="530"/>
    </location>
</feature>
<dbReference type="GO" id="GO:0016514">
    <property type="term" value="C:SWI/SNF complex"/>
    <property type="evidence" value="ECO:0007669"/>
    <property type="project" value="InterPro"/>
</dbReference>
<dbReference type="InterPro" id="IPR001606">
    <property type="entry name" value="ARID_dom"/>
</dbReference>
<feature type="compositionally biased region" description="Polar residues" evidence="4">
    <location>
        <begin position="920"/>
        <end position="942"/>
    </location>
</feature>
<evidence type="ECO:0000256" key="3">
    <source>
        <dbReference type="ARBA" id="ARBA00023242"/>
    </source>
</evidence>
<feature type="compositionally biased region" description="Low complexity" evidence="4">
    <location>
        <begin position="1017"/>
        <end position="1038"/>
    </location>
</feature>
<feature type="compositionally biased region" description="Pro residues" evidence="4">
    <location>
        <begin position="181"/>
        <end position="192"/>
    </location>
</feature>
<feature type="compositionally biased region" description="Pro residues" evidence="4">
    <location>
        <begin position="513"/>
        <end position="525"/>
    </location>
</feature>
<dbReference type="PANTHER" id="PTHR12656">
    <property type="entry name" value="BRG-1 ASSOCIATED FACTOR 250 BAF250"/>
    <property type="match status" value="1"/>
</dbReference>
<feature type="region of interest" description="Disordered" evidence="4">
    <location>
        <begin position="673"/>
        <end position="775"/>
    </location>
</feature>
<dbReference type="EMBL" id="CP090891">
    <property type="protein sequence ID" value="ULU12445.1"/>
    <property type="molecule type" value="Genomic_DNA"/>
</dbReference>
<keyword evidence="2" id="KW-0597">Phosphoprotein</keyword>
<dbReference type="SMART" id="SM01014">
    <property type="entry name" value="ARID"/>
    <property type="match status" value="1"/>
</dbReference>
<gene>
    <name evidence="6" type="ORF">L3Y34_015613</name>
</gene>
<feature type="compositionally biased region" description="Low complexity" evidence="4">
    <location>
        <begin position="271"/>
        <end position="287"/>
    </location>
</feature>
<dbReference type="InterPro" id="IPR021906">
    <property type="entry name" value="BAF250/Osa"/>
</dbReference>
<dbReference type="GO" id="GO:0006338">
    <property type="term" value="P:chromatin remodeling"/>
    <property type="evidence" value="ECO:0007669"/>
    <property type="project" value="InterPro"/>
</dbReference>
<feature type="compositionally biased region" description="Pro residues" evidence="4">
    <location>
        <begin position="1100"/>
        <end position="1111"/>
    </location>
</feature>
<feature type="region of interest" description="Disordered" evidence="4">
    <location>
        <begin position="13"/>
        <end position="343"/>
    </location>
</feature>
<comment type="subcellular location">
    <subcellularLocation>
        <location evidence="1">Nucleus</location>
    </subcellularLocation>
</comment>
<accession>A0AAE9DV67</accession>
<feature type="compositionally biased region" description="Low complexity" evidence="4">
    <location>
        <begin position="244"/>
        <end position="255"/>
    </location>
</feature>
<dbReference type="Pfam" id="PF12031">
    <property type="entry name" value="BAF250_C"/>
    <property type="match status" value="1"/>
</dbReference>
<feature type="compositionally biased region" description="Low complexity" evidence="4">
    <location>
        <begin position="1158"/>
        <end position="1180"/>
    </location>
</feature>
<feature type="compositionally biased region" description="Polar residues" evidence="4">
    <location>
        <begin position="694"/>
        <end position="713"/>
    </location>
</feature>
<feature type="compositionally biased region" description="Low complexity" evidence="4">
    <location>
        <begin position="824"/>
        <end position="833"/>
    </location>
</feature>
<dbReference type="PANTHER" id="PTHR12656:SF5">
    <property type="entry name" value="TRITHORAX GROUP PROTEIN OSA"/>
    <property type="match status" value="1"/>
</dbReference>
<feature type="compositionally biased region" description="Pro residues" evidence="4">
    <location>
        <begin position="138"/>
        <end position="169"/>
    </location>
</feature>
<evidence type="ECO:0000256" key="2">
    <source>
        <dbReference type="ARBA" id="ARBA00022553"/>
    </source>
</evidence>
<dbReference type="GO" id="GO:0003677">
    <property type="term" value="F:DNA binding"/>
    <property type="evidence" value="ECO:0007669"/>
    <property type="project" value="InterPro"/>
</dbReference>
<dbReference type="SUPFAM" id="SSF46774">
    <property type="entry name" value="ARID-like"/>
    <property type="match status" value="1"/>
</dbReference>
<dbReference type="CDD" id="cd16865">
    <property type="entry name" value="ARID_ARID1A-like"/>
    <property type="match status" value="1"/>
</dbReference>
<keyword evidence="3" id="KW-0539">Nucleus</keyword>
<feature type="compositionally biased region" description="Low complexity" evidence="4">
    <location>
        <begin position="1058"/>
        <end position="1099"/>
    </location>
</feature>
<dbReference type="Pfam" id="PF01388">
    <property type="entry name" value="ARID"/>
    <property type="match status" value="1"/>
</dbReference>
<feature type="compositionally biased region" description="Low complexity" evidence="4">
    <location>
        <begin position="1125"/>
        <end position="1137"/>
    </location>
</feature>
<feature type="compositionally biased region" description="Pro residues" evidence="4">
    <location>
        <begin position="1039"/>
        <end position="1057"/>
    </location>
</feature>
<feature type="compositionally biased region" description="Polar residues" evidence="4">
    <location>
        <begin position="1888"/>
        <end position="1901"/>
    </location>
</feature>
<feature type="compositionally biased region" description="Low complexity" evidence="4">
    <location>
        <begin position="618"/>
        <end position="635"/>
    </location>
</feature>
<dbReference type="InterPro" id="IPR033388">
    <property type="entry name" value="BAF250_C"/>
</dbReference>
<sequence>MRVVTIVIIMTTSRDRRELTNTTESENMPGDDNAVGTETNEDKPTTSNASTTEEQTPNSEESHQNPQQRGEDADKYAASVAKVAHGGGNAKKDDTAGPPAPESTPPQQPVPPQPPQQQQYPPPPHHLPPQHSNVPPNSFAPPPGQLPPGQHPPPPAHHPSHPGMPPMDWRPPQGSEHQMPPVYPPGYPPYGMPPRHHPGYPPHPAYYPPPGAPYGYPPQMMRPPMMGPGDMVRMPPGPTPTEWAAQQQAQAAAAARGAPPKDGPNGNPATPSSSQPIPSPSASSIAEESLDEKPSGTKMPPQPTPQPQQIMSPMPPQTPHAQLPTPSSSATPATPSEAPKVSGKVLSRAELLEKLVGPVSHHNPPQVMHERRLFFERLIDFCERSGDPITMVPQVSKQSIDLHRLYIGVRGKGGFQQVTKEKYWKNLCTEANPDLAESSAAGYQLRKHYQKHLLMLECRETGKNPEDEVAYADKMKRQRKREPGGAAAAAVAAAAAAQQGPDQKPIQGVPGGSGPPPPPPGPPGAYPGEITRDSLYMSLLKHSESIKFGFYDIAIVASPSFSVSPPVTSSLINGCREAPGSSVRALLAVYNNERRVLTAVLLKVSTRGKRGGGGGGRSSKSSTRSTTPSTSLTSSNQLPAHIQSQLDIVPPPTQLHHHPDIVRMAHASTTWFPLPQHSSNAPLPPHQNGYLQVPQGSSGQPSPGATPQRSPSNYPMHGYPSGYPATLPSQQHMSRSEQFYRSRGFFPPGYPPIGNGAPGGPQSGPPQYSGHPGMDPNYMYYQQHGMVPPHPGHPGYPQMNAFSPGQYPGHQRLAGTPGGPPPGAQAMRAPMPQHMQEMDEQQRQWYAHQQAAAAHHHSQQQAAAQAAQAQASQSQQSSTPATSTTPAPQTAPSSQVAPASGSNTQPATPSASHKPPTPAGATSATLQVESAPTTGGSQSGSRAPSVGPGTSGTPDGASLPGVEPQPAVSSETSTPGEPGTSTPGETTPSTSAAPPTPGQPPQHSQSQVPPGPPGPPQHAGGYPGYPGYLPPGSMRPPAGFAPPPGAPYGYPGAPPPQTGYHPQHPQHPQHAQYLAWQQQQQQRYHQQQQQQQGPSGSQRPPYPYPSGPVPPGAQQNRLPPPPVQGAPSPSGTSASSGKQARYGTPVPPSRATAPTPQPLTSTMPVVPPSTSSQPTSSTGSYLANTLATPGPAQFPSSSSQPSQHTMSHQHQHQFPPGCIEATATAQVQLKRRKVYARELINATPRRLIMSLRSGLEVEAIWAINALNVLLYDDTNPQPSLQQMPGLVNVIVEHLYATLSILFPTEFHLTEPGKPIILDDSKEILDGLIKTEQNGGMKTMVDKMPVVPRKGSDKTAKFTMMSRNGLQVHFRDETIPVSLQKRVTREHTDKDAAMFLDESITSKYVAERNSMGLGGGLAERIATRLRDKLLHEKTRPRPVFSKYLGDDETEKDANLEDKIIKEEVLENGNEVLLMRGAKPEELSDCKHEVELALPRPIALSPKSKAMEDLAHRALALSNILRGFSFVPGSDALMARNEALLFIIGRFMRLNVNERKIVSKRPKIVLDEDELKNEPKTLTEDEKRAKEKSVLDDVDATRAQMIETANQLRDDAFVMLTHMSVSLNLYELPDPIAYPIYDGLLRWAVSRVPEATDSSALAPVSPRDYSLEIMCKMVVIERNVDMFLSTGSWSRVEQFVHILSRLLTMNEETHYREFAIVILNALCIASEAVCYICAMETNTIAHLILFIDSADQNMHQVMQAHGMAALRDNPELMGTSVGMLRRAASMLRLLVKVPKSYKIYLKHQTRLLQFTMSQLMDSRVAGMVADTLYEIQEYVKEFGEDVPEPLKITYSEGYQPNLMEEKEATTSTVEIDKLSNVEKTDSPKTENALEASTTPSDSIQGNGTVECETNRPSSSEDIVSPYENNHKNEEEDLKKDTDEGESCDGYESDSLRLSQKRSAAALIDEQSRSPPSAKRTCLSNGFDKSKSSVSTNGTLVEAQNDGAMTTAVA</sequence>
<feature type="compositionally biased region" description="Pro residues" evidence="4">
    <location>
        <begin position="98"/>
        <end position="127"/>
    </location>
</feature>
<evidence type="ECO:0000256" key="1">
    <source>
        <dbReference type="ARBA" id="ARBA00004123"/>
    </source>
</evidence>
<feature type="region of interest" description="Disordered" evidence="4">
    <location>
        <begin position="790"/>
        <end position="1214"/>
    </location>
</feature>
<organism evidence="6 7">
    <name type="scientific">Caenorhabditis briggsae</name>
    <dbReference type="NCBI Taxonomy" id="6238"/>
    <lineage>
        <taxon>Eukaryota</taxon>
        <taxon>Metazoa</taxon>
        <taxon>Ecdysozoa</taxon>
        <taxon>Nematoda</taxon>
        <taxon>Chromadorea</taxon>
        <taxon>Rhabditida</taxon>
        <taxon>Rhabditina</taxon>
        <taxon>Rhabditomorpha</taxon>
        <taxon>Rhabditoidea</taxon>
        <taxon>Rhabditidae</taxon>
        <taxon>Peloderinae</taxon>
        <taxon>Caenorhabditis</taxon>
    </lineage>
</organism>
<evidence type="ECO:0000313" key="6">
    <source>
        <dbReference type="EMBL" id="ULU12445.1"/>
    </source>
</evidence>
<feature type="compositionally biased region" description="Low complexity" evidence="4">
    <location>
        <begin position="969"/>
        <end position="993"/>
    </location>
</feature>
<reference evidence="6 7" key="1">
    <citation type="submission" date="2022-05" db="EMBL/GenBank/DDBJ databases">
        <title>Chromosome-level reference genomes for two strains of Caenorhabditis briggsae: an improved platform for comparative genomics.</title>
        <authorList>
            <person name="Stevens L."/>
            <person name="Andersen E.C."/>
        </authorList>
    </citation>
    <scope>NUCLEOTIDE SEQUENCE [LARGE SCALE GENOMIC DNA]</scope>
    <source>
        <strain evidence="6">QX1410_ONT</strain>
        <tissue evidence="6">Whole-organism</tissue>
    </source>
</reference>
<dbReference type="PROSITE" id="PS51011">
    <property type="entry name" value="ARID"/>
    <property type="match status" value="1"/>
</dbReference>
<dbReference type="GO" id="GO:0035060">
    <property type="term" value="C:brahma complex"/>
    <property type="evidence" value="ECO:0007669"/>
    <property type="project" value="InterPro"/>
</dbReference>
<evidence type="ECO:0000313" key="7">
    <source>
        <dbReference type="Proteomes" id="UP000827892"/>
    </source>
</evidence>
<feature type="compositionally biased region" description="Basic and acidic residues" evidence="4">
    <location>
        <begin position="1922"/>
        <end position="1935"/>
    </location>
</feature>
<feature type="compositionally biased region" description="Low complexity" evidence="4">
    <location>
        <begin position="486"/>
        <end position="497"/>
    </location>
</feature>
<feature type="compositionally biased region" description="Pro residues" evidence="4">
    <location>
        <begin position="199"/>
        <end position="216"/>
    </location>
</feature>
<dbReference type="SMART" id="SM00501">
    <property type="entry name" value="BRIGHT"/>
    <property type="match status" value="1"/>
</dbReference>
<feature type="compositionally biased region" description="Polar residues" evidence="4">
    <location>
        <begin position="896"/>
        <end position="911"/>
    </location>
</feature>